<evidence type="ECO:0000313" key="2">
    <source>
        <dbReference type="EMBL" id="MFD6792092.1"/>
    </source>
</evidence>
<dbReference type="EMBL" id="JBHXCV010000001">
    <property type="protein sequence ID" value="MFD6792092.1"/>
    <property type="molecule type" value="Genomic_DNA"/>
</dbReference>
<gene>
    <name evidence="2" type="ORF">ACFWGY_02005</name>
</gene>
<feature type="domain" description="DUF6194" evidence="1">
    <location>
        <begin position="1"/>
        <end position="151"/>
    </location>
</feature>
<comment type="caution">
    <text evidence="2">The sequence shown here is derived from an EMBL/GenBank/DDBJ whole genome shotgun (WGS) entry which is preliminary data.</text>
</comment>
<dbReference type="Proteomes" id="UP001598673">
    <property type="component" value="Unassembled WGS sequence"/>
</dbReference>
<name>A0ABW6FYB4_9PSEU</name>
<dbReference type="RefSeq" id="WP_258936358.1">
    <property type="nucleotide sequence ID" value="NZ_JANBBF010000009.1"/>
</dbReference>
<reference evidence="2 3" key="1">
    <citation type="submission" date="2024-09" db="EMBL/GenBank/DDBJ databases">
        <title>The Natural Products Discovery Center: Release of the First 8490 Sequenced Strains for Exploring Actinobacteria Biosynthetic Diversity.</title>
        <authorList>
            <person name="Kalkreuter E."/>
            <person name="Kautsar S.A."/>
            <person name="Yang D."/>
            <person name="Bader C.D."/>
            <person name="Teijaro C.N."/>
            <person name="Fluegel L."/>
            <person name="Davis C.M."/>
            <person name="Simpson J.R."/>
            <person name="Lauterbach L."/>
            <person name="Steele A.D."/>
            <person name="Gui C."/>
            <person name="Meng S."/>
            <person name="Li G."/>
            <person name="Viehrig K."/>
            <person name="Ye F."/>
            <person name="Su P."/>
            <person name="Kiefer A.F."/>
            <person name="Nichols A."/>
            <person name="Cepeda A.J."/>
            <person name="Yan W."/>
            <person name="Fan B."/>
            <person name="Jiang Y."/>
            <person name="Adhikari A."/>
            <person name="Zheng C.-J."/>
            <person name="Schuster L."/>
            <person name="Cowan T.M."/>
            <person name="Smanski M.J."/>
            <person name="Chevrette M.G."/>
            <person name="De Carvalho L.P.S."/>
            <person name="Shen B."/>
        </authorList>
    </citation>
    <scope>NUCLEOTIDE SEQUENCE [LARGE SCALE GENOMIC DNA]</scope>
    <source>
        <strain evidence="2 3">NPDC060353</strain>
    </source>
</reference>
<accession>A0ABW6FYB4</accession>
<dbReference type="Pfam" id="PF19694">
    <property type="entry name" value="DUF6194"/>
    <property type="match status" value="1"/>
</dbReference>
<protein>
    <submittedName>
        <fullName evidence="2">DUF6194 family protein</fullName>
    </submittedName>
</protein>
<evidence type="ECO:0000313" key="3">
    <source>
        <dbReference type="Proteomes" id="UP001598673"/>
    </source>
</evidence>
<dbReference type="InterPro" id="IPR045676">
    <property type="entry name" value="DUF6194"/>
</dbReference>
<proteinExistence type="predicted"/>
<sequence length="155" mass="16921">MTIDDILGVARSLSGSLVLSPEPGSAYPELAWGDHFFYYSPDGQVPQRIQPYATIVTKNYPGDEESRLDADGRWRINVQVTRERFAQLVGRPAAAVDFADVDLAATDTVLPHPVYARAGLVAVVNPGERTHGLVADLVREAHRRVMARANRAGPT</sequence>
<keyword evidence="3" id="KW-1185">Reference proteome</keyword>
<evidence type="ECO:0000259" key="1">
    <source>
        <dbReference type="Pfam" id="PF19694"/>
    </source>
</evidence>
<organism evidence="2 3">
    <name type="scientific">Prauserella salsuginis</name>
    <dbReference type="NCBI Taxonomy" id="387889"/>
    <lineage>
        <taxon>Bacteria</taxon>
        <taxon>Bacillati</taxon>
        <taxon>Actinomycetota</taxon>
        <taxon>Actinomycetes</taxon>
        <taxon>Pseudonocardiales</taxon>
        <taxon>Pseudonocardiaceae</taxon>
        <taxon>Prauserella</taxon>
        <taxon>Prauserella salsuginis group</taxon>
    </lineage>
</organism>